<dbReference type="EMBL" id="JARBJD010000275">
    <property type="protein sequence ID" value="KAK2945022.1"/>
    <property type="molecule type" value="Genomic_DNA"/>
</dbReference>
<gene>
    <name evidence="1" type="ORF">BLNAU_20035</name>
</gene>
<comment type="caution">
    <text evidence="1">The sequence shown here is derived from an EMBL/GenBank/DDBJ whole genome shotgun (WGS) entry which is preliminary data.</text>
</comment>
<proteinExistence type="predicted"/>
<evidence type="ECO:0000313" key="2">
    <source>
        <dbReference type="Proteomes" id="UP001281761"/>
    </source>
</evidence>
<organism evidence="1 2">
    <name type="scientific">Blattamonas nauphoetae</name>
    <dbReference type="NCBI Taxonomy" id="2049346"/>
    <lineage>
        <taxon>Eukaryota</taxon>
        <taxon>Metamonada</taxon>
        <taxon>Preaxostyla</taxon>
        <taxon>Oxymonadida</taxon>
        <taxon>Blattamonas</taxon>
    </lineage>
</organism>
<protein>
    <submittedName>
        <fullName evidence="1">Uncharacterized protein</fullName>
    </submittedName>
</protein>
<dbReference type="Proteomes" id="UP001281761">
    <property type="component" value="Unassembled WGS sequence"/>
</dbReference>
<evidence type="ECO:0000313" key="1">
    <source>
        <dbReference type="EMBL" id="KAK2945022.1"/>
    </source>
</evidence>
<sequence>MPEARLSQHSGVQLLLTGLRTPKAGFRIIKAGWEEWTRQCKLVGKEGICLSRGFTDSPCLHQIEDILGEEAKELLYTPQTRPGRSLPDTISVCPVLFDYLTETADRAAKGNIIRILSKCQHSHVSEQADIVFGTLSTDTILPITRTLPIQPRLALPSTPRNDLRF</sequence>
<accession>A0ABQ9X000</accession>
<reference evidence="1 2" key="1">
    <citation type="journal article" date="2022" name="bioRxiv">
        <title>Genomics of Preaxostyla Flagellates Illuminates Evolutionary Transitions and the Path Towards Mitochondrial Loss.</title>
        <authorList>
            <person name="Novak L.V.F."/>
            <person name="Treitli S.C."/>
            <person name="Pyrih J."/>
            <person name="Halakuc P."/>
            <person name="Pipaliya S.V."/>
            <person name="Vacek V."/>
            <person name="Brzon O."/>
            <person name="Soukal P."/>
            <person name="Eme L."/>
            <person name="Dacks J.B."/>
            <person name="Karnkowska A."/>
            <person name="Elias M."/>
            <person name="Hampl V."/>
        </authorList>
    </citation>
    <scope>NUCLEOTIDE SEQUENCE [LARGE SCALE GENOMIC DNA]</scope>
    <source>
        <strain evidence="1">NAU3</strain>
        <tissue evidence="1">Gut</tissue>
    </source>
</reference>
<name>A0ABQ9X000_9EUKA</name>
<keyword evidence="2" id="KW-1185">Reference proteome</keyword>